<protein>
    <submittedName>
        <fullName evidence="2">Uncharacterized protein</fullName>
    </submittedName>
</protein>
<accession>A0A8D8YTY4</accession>
<organism evidence="2">
    <name type="scientific">Cacopsylla melanoneura</name>
    <dbReference type="NCBI Taxonomy" id="428564"/>
    <lineage>
        <taxon>Eukaryota</taxon>
        <taxon>Metazoa</taxon>
        <taxon>Ecdysozoa</taxon>
        <taxon>Arthropoda</taxon>
        <taxon>Hexapoda</taxon>
        <taxon>Insecta</taxon>
        <taxon>Pterygota</taxon>
        <taxon>Neoptera</taxon>
        <taxon>Paraneoptera</taxon>
        <taxon>Hemiptera</taxon>
        <taxon>Sternorrhyncha</taxon>
        <taxon>Psylloidea</taxon>
        <taxon>Psyllidae</taxon>
        <taxon>Psyllinae</taxon>
        <taxon>Cacopsylla</taxon>
    </lineage>
</organism>
<dbReference type="AlphaFoldDB" id="A0A8D8YTY4"/>
<dbReference type="EMBL" id="HBUF01392365">
    <property type="protein sequence ID" value="CAG6734347.1"/>
    <property type="molecule type" value="Transcribed_RNA"/>
</dbReference>
<evidence type="ECO:0000313" key="2">
    <source>
        <dbReference type="EMBL" id="CAG6734347.1"/>
    </source>
</evidence>
<feature type="compositionally biased region" description="Polar residues" evidence="1">
    <location>
        <begin position="41"/>
        <end position="62"/>
    </location>
</feature>
<evidence type="ECO:0000256" key="1">
    <source>
        <dbReference type="SAM" id="MobiDB-lite"/>
    </source>
</evidence>
<feature type="region of interest" description="Disordered" evidence="1">
    <location>
        <begin position="17"/>
        <end position="87"/>
    </location>
</feature>
<name>A0A8D8YTY4_9HEMI</name>
<reference evidence="2" key="1">
    <citation type="submission" date="2021-05" db="EMBL/GenBank/DDBJ databases">
        <authorList>
            <person name="Alioto T."/>
            <person name="Alioto T."/>
            <person name="Gomez Garrido J."/>
        </authorList>
    </citation>
    <scope>NUCLEOTIDE SEQUENCE</scope>
</reference>
<sequence>MCVSRSGNIFEVSAMGVSRRGNIFSPPTQRSQEPDYIQDSPCHQMNHTNSPRSFPRSPSQEFHSAESSPSSDQESTRNQIVTRAGRVVRRPKRLIDELKQ</sequence>
<proteinExistence type="predicted"/>